<organism evidence="9 10">
    <name type="scientific">Adonisia turfae CCMR0081</name>
    <dbReference type="NCBI Taxonomy" id="2292702"/>
    <lineage>
        <taxon>Bacteria</taxon>
        <taxon>Bacillati</taxon>
        <taxon>Cyanobacteriota</taxon>
        <taxon>Adonisia</taxon>
        <taxon>Adonisia turfae</taxon>
    </lineage>
</organism>
<proteinExistence type="inferred from homology"/>
<keyword evidence="6 7" id="KW-0472">Membrane</keyword>
<dbReference type="CDD" id="cd06261">
    <property type="entry name" value="TM_PBP2"/>
    <property type="match status" value="1"/>
</dbReference>
<dbReference type="RefSeq" id="WP_163696400.1">
    <property type="nucleotide sequence ID" value="NZ_QXHD01000003.1"/>
</dbReference>
<keyword evidence="4 7" id="KW-0812">Transmembrane</keyword>
<sequence>MASRANALRYYVLSRLMLAPLMIWTITTVVFLLMRATPGDPVDALLGPRAPIEAKEALRSQLGLDKPLFFQYLDYLGHLLRFDLGSSIASQGQTVWQIIGDHFPATVELTFCGLTIAVIVGITVGSIAASRPNTPIDAGGRLFGILTYATPMYWFGMILQLVFAVQLRWFPIGTRFPLLQTPPDGPTGLYLLDSLLHGNLSQFGTALYHLALPSLTLGILISGVFERMVRVNLKQTLRADYVEAARARGIPEFRIITVHALRNALIPVITILGLTFASLLGGTVLTEVTFSWPGLANRFFEAISQRDYEVVQGLMTFFGTIVALVSIAIDILNAYVDPRIRY</sequence>
<dbReference type="PROSITE" id="PS50928">
    <property type="entry name" value="ABC_TM1"/>
    <property type="match status" value="1"/>
</dbReference>
<dbReference type="InterPro" id="IPR035906">
    <property type="entry name" value="MetI-like_sf"/>
</dbReference>
<accession>A0A6M0REW9</accession>
<dbReference type="Gene3D" id="1.10.3720.10">
    <property type="entry name" value="MetI-like"/>
    <property type="match status" value="1"/>
</dbReference>
<comment type="caution">
    <text evidence="9">The sequence shown here is derived from an EMBL/GenBank/DDBJ whole genome shotgun (WGS) entry which is preliminary data.</text>
</comment>
<evidence type="ECO:0000256" key="3">
    <source>
        <dbReference type="ARBA" id="ARBA00022475"/>
    </source>
</evidence>
<evidence type="ECO:0000256" key="7">
    <source>
        <dbReference type="RuleBase" id="RU363032"/>
    </source>
</evidence>
<keyword evidence="2 7" id="KW-0813">Transport</keyword>
<dbReference type="GO" id="GO:0005886">
    <property type="term" value="C:plasma membrane"/>
    <property type="evidence" value="ECO:0007669"/>
    <property type="project" value="UniProtKB-SubCell"/>
</dbReference>
<evidence type="ECO:0000313" key="9">
    <source>
        <dbReference type="EMBL" id="NEZ54756.1"/>
    </source>
</evidence>
<feature type="transmembrane region" description="Helical" evidence="7">
    <location>
        <begin position="107"/>
        <end position="130"/>
    </location>
</feature>
<keyword evidence="10" id="KW-1185">Reference proteome</keyword>
<name>A0A6M0REW9_9CYAN</name>
<dbReference type="AlphaFoldDB" id="A0A6M0REW9"/>
<protein>
    <submittedName>
        <fullName evidence="9">ABC transporter permease</fullName>
    </submittedName>
</protein>
<feature type="domain" description="ABC transmembrane type-1" evidence="8">
    <location>
        <begin position="103"/>
        <end position="333"/>
    </location>
</feature>
<dbReference type="SUPFAM" id="SSF161098">
    <property type="entry name" value="MetI-like"/>
    <property type="match status" value="1"/>
</dbReference>
<evidence type="ECO:0000256" key="4">
    <source>
        <dbReference type="ARBA" id="ARBA00022692"/>
    </source>
</evidence>
<dbReference type="GO" id="GO:0055085">
    <property type="term" value="P:transmembrane transport"/>
    <property type="evidence" value="ECO:0007669"/>
    <property type="project" value="InterPro"/>
</dbReference>
<evidence type="ECO:0000256" key="5">
    <source>
        <dbReference type="ARBA" id="ARBA00022989"/>
    </source>
</evidence>
<comment type="subcellular location">
    <subcellularLocation>
        <location evidence="1 7">Cell membrane</location>
        <topology evidence="1 7">Multi-pass membrane protein</topology>
    </subcellularLocation>
</comment>
<evidence type="ECO:0000313" key="10">
    <source>
        <dbReference type="Proteomes" id="UP000481033"/>
    </source>
</evidence>
<dbReference type="InterPro" id="IPR045621">
    <property type="entry name" value="BPD_transp_1_N"/>
</dbReference>
<dbReference type="PANTHER" id="PTHR43163:SF6">
    <property type="entry name" value="DIPEPTIDE TRANSPORT SYSTEM PERMEASE PROTEIN DPPB-RELATED"/>
    <property type="match status" value="1"/>
</dbReference>
<evidence type="ECO:0000256" key="6">
    <source>
        <dbReference type="ARBA" id="ARBA00023136"/>
    </source>
</evidence>
<feature type="transmembrane region" description="Helical" evidence="7">
    <location>
        <begin position="12"/>
        <end position="34"/>
    </location>
</feature>
<reference evidence="9 10" key="1">
    <citation type="journal article" date="2020" name="Microb. Ecol.">
        <title>Ecogenomics of the Marine Benthic Filamentous Cyanobacterium Adonisia.</title>
        <authorList>
            <person name="Walter J.M."/>
            <person name="Coutinho F.H."/>
            <person name="Leomil L."/>
            <person name="Hargreaves P.I."/>
            <person name="Campeao M.E."/>
            <person name="Vieira V.V."/>
            <person name="Silva B.S."/>
            <person name="Fistarol G.O."/>
            <person name="Salomon P.S."/>
            <person name="Sawabe T."/>
            <person name="Mino S."/>
            <person name="Hosokawa M."/>
            <person name="Miyashita H."/>
            <person name="Maruyama F."/>
            <person name="van Verk M.C."/>
            <person name="Dutilh B.E."/>
            <person name="Thompson C.C."/>
            <person name="Thompson F.L."/>
        </authorList>
    </citation>
    <scope>NUCLEOTIDE SEQUENCE [LARGE SCALE GENOMIC DNA]</scope>
    <source>
        <strain evidence="9 10">CCMR0081</strain>
    </source>
</reference>
<keyword evidence="5 7" id="KW-1133">Transmembrane helix</keyword>
<dbReference type="Proteomes" id="UP000481033">
    <property type="component" value="Unassembled WGS sequence"/>
</dbReference>
<feature type="transmembrane region" description="Helical" evidence="7">
    <location>
        <begin position="206"/>
        <end position="225"/>
    </location>
</feature>
<evidence type="ECO:0000259" key="8">
    <source>
        <dbReference type="PROSITE" id="PS50928"/>
    </source>
</evidence>
<dbReference type="InterPro" id="IPR000515">
    <property type="entry name" value="MetI-like"/>
</dbReference>
<feature type="transmembrane region" description="Helical" evidence="7">
    <location>
        <begin position="314"/>
        <end position="336"/>
    </location>
</feature>
<feature type="transmembrane region" description="Helical" evidence="7">
    <location>
        <begin position="142"/>
        <end position="165"/>
    </location>
</feature>
<dbReference type="Pfam" id="PF00528">
    <property type="entry name" value="BPD_transp_1"/>
    <property type="match status" value="1"/>
</dbReference>
<dbReference type="Pfam" id="PF19300">
    <property type="entry name" value="BPD_transp_1_N"/>
    <property type="match status" value="1"/>
</dbReference>
<feature type="transmembrane region" description="Helical" evidence="7">
    <location>
        <begin position="264"/>
        <end position="285"/>
    </location>
</feature>
<comment type="similarity">
    <text evidence="7">Belongs to the binding-protein-dependent transport system permease family.</text>
</comment>
<evidence type="ECO:0000256" key="1">
    <source>
        <dbReference type="ARBA" id="ARBA00004651"/>
    </source>
</evidence>
<gene>
    <name evidence="9" type="ORF">DXZ20_03415</name>
</gene>
<keyword evidence="3" id="KW-1003">Cell membrane</keyword>
<dbReference type="PANTHER" id="PTHR43163">
    <property type="entry name" value="DIPEPTIDE TRANSPORT SYSTEM PERMEASE PROTEIN DPPB-RELATED"/>
    <property type="match status" value="1"/>
</dbReference>
<dbReference type="EMBL" id="QXHD01000003">
    <property type="protein sequence ID" value="NEZ54756.1"/>
    <property type="molecule type" value="Genomic_DNA"/>
</dbReference>
<evidence type="ECO:0000256" key="2">
    <source>
        <dbReference type="ARBA" id="ARBA00022448"/>
    </source>
</evidence>